<evidence type="ECO:0000313" key="2">
    <source>
        <dbReference type="Proteomes" id="UP001057452"/>
    </source>
</evidence>
<sequence>MSGKSANAGPDSIPSPAASTSSRGGRAAAAGRPPTSERFKRKALQLSLSKKFCTKSKSPSAQGKSSEEEEGRRNSKRNLSKSSAVAAAYVAFLNKLFGEVSSAARCPIYSNALTYFFVSGQATPTKKVMVVVSSY</sequence>
<gene>
    <name evidence="1" type="ORF">KUCAC02_016035</name>
</gene>
<accession>A0ACB9XZA9</accession>
<proteinExistence type="predicted"/>
<comment type="caution">
    <text evidence="1">The sequence shown here is derived from an EMBL/GenBank/DDBJ whole genome shotgun (WGS) entry which is preliminary data.</text>
</comment>
<reference evidence="1" key="1">
    <citation type="submission" date="2022-05" db="EMBL/GenBank/DDBJ databases">
        <title>Chromosome-level genome of Chaenocephalus aceratus.</title>
        <authorList>
            <person name="Park H."/>
        </authorList>
    </citation>
    <scope>NUCLEOTIDE SEQUENCE</scope>
    <source>
        <strain evidence="1">KU_202001</strain>
    </source>
</reference>
<name>A0ACB9XZA9_CHAAC</name>
<protein>
    <submittedName>
        <fullName evidence="1">Uncharacterized protein</fullName>
    </submittedName>
</protein>
<dbReference type="EMBL" id="CM043785">
    <property type="protein sequence ID" value="KAI4833118.1"/>
    <property type="molecule type" value="Genomic_DNA"/>
</dbReference>
<keyword evidence="2" id="KW-1185">Reference proteome</keyword>
<evidence type="ECO:0000313" key="1">
    <source>
        <dbReference type="EMBL" id="KAI4833118.1"/>
    </source>
</evidence>
<organism evidence="1 2">
    <name type="scientific">Chaenocephalus aceratus</name>
    <name type="common">Blackfin icefish</name>
    <name type="synonym">Chaenichthys aceratus</name>
    <dbReference type="NCBI Taxonomy" id="36190"/>
    <lineage>
        <taxon>Eukaryota</taxon>
        <taxon>Metazoa</taxon>
        <taxon>Chordata</taxon>
        <taxon>Craniata</taxon>
        <taxon>Vertebrata</taxon>
        <taxon>Euteleostomi</taxon>
        <taxon>Actinopterygii</taxon>
        <taxon>Neopterygii</taxon>
        <taxon>Teleostei</taxon>
        <taxon>Neoteleostei</taxon>
        <taxon>Acanthomorphata</taxon>
        <taxon>Eupercaria</taxon>
        <taxon>Perciformes</taxon>
        <taxon>Notothenioidei</taxon>
        <taxon>Channichthyidae</taxon>
        <taxon>Chaenocephalus</taxon>
    </lineage>
</organism>
<dbReference type="Proteomes" id="UP001057452">
    <property type="component" value="Chromosome 1"/>
</dbReference>